<keyword evidence="13" id="KW-0472">Membrane</keyword>
<evidence type="ECO:0000256" key="12">
    <source>
        <dbReference type="ARBA" id="ARBA00023012"/>
    </source>
</evidence>
<evidence type="ECO:0000256" key="3">
    <source>
        <dbReference type="ARBA" id="ARBA00012438"/>
    </source>
</evidence>
<evidence type="ECO:0000259" key="16">
    <source>
        <dbReference type="PROSITE" id="PS50109"/>
    </source>
</evidence>
<evidence type="ECO:0000256" key="2">
    <source>
        <dbReference type="ARBA" id="ARBA00004651"/>
    </source>
</evidence>
<protein>
    <recommendedName>
        <fullName evidence="3">histidine kinase</fullName>
        <ecNumber evidence="3">2.7.13.3</ecNumber>
    </recommendedName>
</protein>
<keyword evidence="8" id="KW-0547">Nucleotide-binding</keyword>
<dbReference type="Pfam" id="PF02518">
    <property type="entry name" value="HATPase_c"/>
    <property type="match status" value="1"/>
</dbReference>
<reference evidence="19" key="2">
    <citation type="submission" date="2021-04" db="EMBL/GenBank/DDBJ databases">
        <title>Complete Genome and methylome analysis of Thiothrix fructosivorans ATCC 49748.</title>
        <authorList>
            <person name="Fomenkov A."/>
            <person name="Sun L."/>
            <person name="Vincze T."/>
            <person name="Grabovich M.Y."/>
            <person name="Roberts R.J."/>
        </authorList>
    </citation>
    <scope>NUCLEOTIDE SEQUENCE</scope>
    <source>
        <strain evidence="19">ATCC 49748</strain>
    </source>
</reference>
<evidence type="ECO:0000313" key="18">
    <source>
        <dbReference type="EMBL" id="MBO0612146.1"/>
    </source>
</evidence>
<keyword evidence="12" id="KW-0902">Two-component regulatory system</keyword>
<feature type="coiled-coil region" evidence="15">
    <location>
        <begin position="154"/>
        <end position="191"/>
    </location>
</feature>
<dbReference type="Proteomes" id="UP000664466">
    <property type="component" value="Unassembled WGS sequence"/>
</dbReference>
<gene>
    <name evidence="19" type="ORF">J1836_008555</name>
    <name evidence="18" type="ORF">J1836_04270</name>
</gene>
<dbReference type="GO" id="GO:0005524">
    <property type="term" value="F:ATP binding"/>
    <property type="evidence" value="ECO:0007669"/>
    <property type="project" value="UniProtKB-KW"/>
</dbReference>
<keyword evidence="10" id="KW-0067">ATP-binding</keyword>
<dbReference type="Pfam" id="PF00512">
    <property type="entry name" value="HisKA"/>
    <property type="match status" value="1"/>
</dbReference>
<reference evidence="18 20" key="1">
    <citation type="submission" date="2021-03" db="EMBL/GenBank/DDBJ databases">
        <title>Draft genome and methylome analysis of Thiotrix fructosivoruns ATCC 49748.</title>
        <authorList>
            <person name="Fomenkov A."/>
            <person name="Grabovich M.Y."/>
            <person name="Roberts R.J."/>
        </authorList>
    </citation>
    <scope>NUCLEOTIDE SEQUENCE [LARGE SCALE GENOMIC DNA]</scope>
    <source>
        <strain evidence="18 20">ATCC 49748</strain>
    </source>
</reference>
<keyword evidence="4" id="KW-1003">Cell membrane</keyword>
<keyword evidence="11" id="KW-1133">Transmembrane helix</keyword>
<dbReference type="PANTHER" id="PTHR45339">
    <property type="entry name" value="HYBRID SIGNAL TRANSDUCTION HISTIDINE KINASE J"/>
    <property type="match status" value="1"/>
</dbReference>
<evidence type="ECO:0000256" key="15">
    <source>
        <dbReference type="SAM" id="Coils"/>
    </source>
</evidence>
<keyword evidence="6" id="KW-0808">Transferase</keyword>
<evidence type="ECO:0000256" key="7">
    <source>
        <dbReference type="ARBA" id="ARBA00022692"/>
    </source>
</evidence>
<dbReference type="GO" id="GO:0000155">
    <property type="term" value="F:phosphorelay sensor kinase activity"/>
    <property type="evidence" value="ECO:0007669"/>
    <property type="project" value="InterPro"/>
</dbReference>
<dbReference type="InterPro" id="IPR003594">
    <property type="entry name" value="HATPase_dom"/>
</dbReference>
<dbReference type="InterPro" id="IPR036890">
    <property type="entry name" value="HATPase_C_sf"/>
</dbReference>
<dbReference type="Pfam" id="PF00072">
    <property type="entry name" value="Response_reg"/>
    <property type="match status" value="1"/>
</dbReference>
<feature type="domain" description="Response regulatory" evidence="17">
    <location>
        <begin position="440"/>
        <end position="560"/>
    </location>
</feature>
<evidence type="ECO:0000256" key="5">
    <source>
        <dbReference type="ARBA" id="ARBA00022553"/>
    </source>
</evidence>
<dbReference type="CDD" id="cd00082">
    <property type="entry name" value="HisKA"/>
    <property type="match status" value="1"/>
</dbReference>
<dbReference type="InterPro" id="IPR004358">
    <property type="entry name" value="Sig_transdc_His_kin-like_C"/>
</dbReference>
<dbReference type="CDD" id="cd17546">
    <property type="entry name" value="REC_hyHK_CKI1_RcsC-like"/>
    <property type="match status" value="1"/>
</dbReference>
<comment type="subcellular location">
    <subcellularLocation>
        <location evidence="2">Cell membrane</location>
        <topology evidence="2">Multi-pass membrane protein</topology>
    </subcellularLocation>
</comment>
<dbReference type="FunFam" id="1.10.287.130:FF:000003">
    <property type="entry name" value="Histidine kinase"/>
    <property type="match status" value="1"/>
</dbReference>
<dbReference type="PROSITE" id="PS50109">
    <property type="entry name" value="HIS_KIN"/>
    <property type="match status" value="1"/>
</dbReference>
<evidence type="ECO:0000256" key="4">
    <source>
        <dbReference type="ARBA" id="ARBA00022475"/>
    </source>
</evidence>
<sequence length="561" mass="61225">MNPTLELVSIQYALALLVGQDLDLRIMLRKFLPPALKLLNCRNGYIWLRQADMPDVAVPQPCYSYPSLSSPLPEGQPLLAAHLQRIVASGWRMKKPGEIIELHGQYYHFLPIGATGLLVLLRDPPLPQPHLLALGLVLKRLDTACQACMQHAYLEDARREALQAKEAAERAHQEALQAKELAEQASKAKSEFLAMISHEIRTPMNGVIGLTDLMLYSDVSDSQREYLGMIKSSSTALLDIINEILDFSRIEAGTLTLSHGTFQLRALLQDTFTPLTVRATEKSLAFQWDIAADVPDALEGDAGRLRQIMINLVGNAIKFTEMGEVSVTVTRQSGAAAGQAALLFAVRDTGIGIPVEKQATIFQPFQQADSSITRRYGGTGLGLTISSQLIGMMGGRLQVESDSGHGSIFHFSVPFRLALKDAALAPGKRLVLTQAKQALTILLAEDNAVNRMLAVRLLTKVGHNVIVAENGRAALDSWLAERPDLILMDMQMPVMDGVEATQLIRQHEAAGDLAPPTPIIALTANAMSSDREKCLQAGMNDFLSKPFNTQDLLDVLVRHGG</sequence>
<dbReference type="EC" id="2.7.13.3" evidence="3"/>
<evidence type="ECO:0000256" key="8">
    <source>
        <dbReference type="ARBA" id="ARBA00022741"/>
    </source>
</evidence>
<name>A0A8B0SM09_9GAMM</name>
<keyword evidence="15" id="KW-0175">Coiled coil</keyword>
<dbReference type="InterPro" id="IPR036097">
    <property type="entry name" value="HisK_dim/P_sf"/>
</dbReference>
<dbReference type="Gene3D" id="1.10.287.130">
    <property type="match status" value="1"/>
</dbReference>
<dbReference type="GO" id="GO:0005886">
    <property type="term" value="C:plasma membrane"/>
    <property type="evidence" value="ECO:0007669"/>
    <property type="project" value="UniProtKB-SubCell"/>
</dbReference>
<dbReference type="RefSeq" id="WP_207249852.1">
    <property type="nucleotide sequence ID" value="NZ_JAFMPM010000006.1"/>
</dbReference>
<dbReference type="InterPro" id="IPR005467">
    <property type="entry name" value="His_kinase_dom"/>
</dbReference>
<proteinExistence type="predicted"/>
<keyword evidence="7" id="KW-0812">Transmembrane</keyword>
<evidence type="ECO:0000313" key="19">
    <source>
        <dbReference type="EMBL" id="QTX12356.1"/>
    </source>
</evidence>
<evidence type="ECO:0000256" key="11">
    <source>
        <dbReference type="ARBA" id="ARBA00022989"/>
    </source>
</evidence>
<keyword evidence="5 14" id="KW-0597">Phosphoprotein</keyword>
<dbReference type="PROSITE" id="PS50110">
    <property type="entry name" value="RESPONSE_REGULATORY"/>
    <property type="match status" value="1"/>
</dbReference>
<dbReference type="SMART" id="SM00448">
    <property type="entry name" value="REC"/>
    <property type="match status" value="1"/>
</dbReference>
<evidence type="ECO:0000256" key="14">
    <source>
        <dbReference type="PROSITE-ProRule" id="PRU00169"/>
    </source>
</evidence>
<dbReference type="EMBL" id="CP072748">
    <property type="protein sequence ID" value="QTX12356.1"/>
    <property type="molecule type" value="Genomic_DNA"/>
</dbReference>
<dbReference type="PRINTS" id="PR00344">
    <property type="entry name" value="BCTRLSENSOR"/>
</dbReference>
<dbReference type="FunFam" id="3.30.565.10:FF:000010">
    <property type="entry name" value="Sensor histidine kinase RcsC"/>
    <property type="match status" value="1"/>
</dbReference>
<organism evidence="19">
    <name type="scientific">Thiothrix fructosivorans</name>
    <dbReference type="NCBI Taxonomy" id="111770"/>
    <lineage>
        <taxon>Bacteria</taxon>
        <taxon>Pseudomonadati</taxon>
        <taxon>Pseudomonadota</taxon>
        <taxon>Gammaproteobacteria</taxon>
        <taxon>Thiotrichales</taxon>
        <taxon>Thiotrichaceae</taxon>
        <taxon>Thiothrix</taxon>
    </lineage>
</organism>
<evidence type="ECO:0000256" key="9">
    <source>
        <dbReference type="ARBA" id="ARBA00022777"/>
    </source>
</evidence>
<evidence type="ECO:0000256" key="13">
    <source>
        <dbReference type="ARBA" id="ARBA00023136"/>
    </source>
</evidence>
<dbReference type="SUPFAM" id="SSF52172">
    <property type="entry name" value="CheY-like"/>
    <property type="match status" value="1"/>
</dbReference>
<dbReference type="CDD" id="cd16922">
    <property type="entry name" value="HATPase_EvgS-ArcB-TorS-like"/>
    <property type="match status" value="1"/>
</dbReference>
<feature type="modified residue" description="4-aspartylphosphate" evidence="14">
    <location>
        <position position="489"/>
    </location>
</feature>
<keyword evidence="20" id="KW-1185">Reference proteome</keyword>
<dbReference type="SMART" id="SM00388">
    <property type="entry name" value="HisKA"/>
    <property type="match status" value="1"/>
</dbReference>
<dbReference type="InterPro" id="IPR001789">
    <property type="entry name" value="Sig_transdc_resp-reg_receiver"/>
</dbReference>
<dbReference type="InterPro" id="IPR011006">
    <property type="entry name" value="CheY-like_superfamily"/>
</dbReference>
<evidence type="ECO:0000259" key="17">
    <source>
        <dbReference type="PROSITE" id="PS50110"/>
    </source>
</evidence>
<dbReference type="EMBL" id="JAFMPM010000006">
    <property type="protein sequence ID" value="MBO0612146.1"/>
    <property type="molecule type" value="Genomic_DNA"/>
</dbReference>
<comment type="catalytic activity">
    <reaction evidence="1">
        <text>ATP + protein L-histidine = ADP + protein N-phospho-L-histidine.</text>
        <dbReference type="EC" id="2.7.13.3"/>
    </reaction>
</comment>
<dbReference type="InterPro" id="IPR003661">
    <property type="entry name" value="HisK_dim/P_dom"/>
</dbReference>
<dbReference type="SUPFAM" id="SSF55874">
    <property type="entry name" value="ATPase domain of HSP90 chaperone/DNA topoisomerase II/histidine kinase"/>
    <property type="match status" value="1"/>
</dbReference>
<keyword evidence="9" id="KW-0418">Kinase</keyword>
<dbReference type="Gene3D" id="3.40.50.2300">
    <property type="match status" value="1"/>
</dbReference>
<evidence type="ECO:0000256" key="1">
    <source>
        <dbReference type="ARBA" id="ARBA00000085"/>
    </source>
</evidence>
<dbReference type="SMART" id="SM00387">
    <property type="entry name" value="HATPase_c"/>
    <property type="match status" value="1"/>
</dbReference>
<evidence type="ECO:0000313" key="20">
    <source>
        <dbReference type="Proteomes" id="UP000664466"/>
    </source>
</evidence>
<dbReference type="Gene3D" id="3.30.565.10">
    <property type="entry name" value="Histidine kinase-like ATPase, C-terminal domain"/>
    <property type="match status" value="1"/>
</dbReference>
<dbReference type="SUPFAM" id="SSF47384">
    <property type="entry name" value="Homodimeric domain of signal transducing histidine kinase"/>
    <property type="match status" value="1"/>
</dbReference>
<evidence type="ECO:0000256" key="10">
    <source>
        <dbReference type="ARBA" id="ARBA00022840"/>
    </source>
</evidence>
<evidence type="ECO:0000256" key="6">
    <source>
        <dbReference type="ARBA" id="ARBA00022679"/>
    </source>
</evidence>
<dbReference type="PANTHER" id="PTHR45339:SF1">
    <property type="entry name" value="HYBRID SIGNAL TRANSDUCTION HISTIDINE KINASE J"/>
    <property type="match status" value="1"/>
</dbReference>
<feature type="domain" description="Histidine kinase" evidence="16">
    <location>
        <begin position="195"/>
        <end position="417"/>
    </location>
</feature>
<dbReference type="AlphaFoldDB" id="A0A8B0SM09"/>
<accession>A0A8B0SM09</accession>